<reference evidence="1 2" key="1">
    <citation type="journal article" date="2011" name="J. Bacteriol.">
        <title>Genome sequences of the biotechnologically important Bacillus megaterium strains QM B1551 and DSM319.</title>
        <authorList>
            <person name="Eppinger M."/>
            <person name="Bunk B."/>
            <person name="Johns M.A."/>
            <person name="Edirisinghe J.N."/>
            <person name="Kutumbaka K.K."/>
            <person name="Koenig S.S."/>
            <person name="Huot Creasy H."/>
            <person name="Rosovitz M.J."/>
            <person name="Riley D.R."/>
            <person name="Daugherty S."/>
            <person name="Martin M."/>
            <person name="Elbourne L.D."/>
            <person name="Paulsen I."/>
            <person name="Biedendieck R."/>
            <person name="Braun C."/>
            <person name="Grayburn S."/>
            <person name="Dhingra S."/>
            <person name="Lukyanchuk V."/>
            <person name="Ball B."/>
            <person name="Ul-Qamar R."/>
            <person name="Seibel J."/>
            <person name="Bremer E."/>
            <person name="Jahn D."/>
            <person name="Ravel J."/>
            <person name="Vary P.S."/>
        </authorList>
    </citation>
    <scope>NUCLEOTIDE SEQUENCE [LARGE SCALE GENOMIC DNA]</scope>
    <source>
        <strain evidence="2">ATCC 12872 / QMB1551</strain>
        <plasmid evidence="1">pBM500</plasmid>
    </source>
</reference>
<organism evidence="1 2">
    <name type="scientific">Priestia megaterium (strain ATCC 12872 / QMB1551)</name>
    <name type="common">Bacillus megaterium</name>
    <dbReference type="NCBI Taxonomy" id="545693"/>
    <lineage>
        <taxon>Bacteria</taxon>
        <taxon>Bacillati</taxon>
        <taxon>Bacillota</taxon>
        <taxon>Bacilli</taxon>
        <taxon>Bacillales</taxon>
        <taxon>Bacillaceae</taxon>
        <taxon>Priestia</taxon>
    </lineage>
</organism>
<accession>D5E3J3</accession>
<name>D5E3J3_PRIM1</name>
<geneLocation type="plasmid" evidence="1 2">
    <name>pBM500</name>
</geneLocation>
<evidence type="ECO:0000313" key="2">
    <source>
        <dbReference type="Proteomes" id="UP000000935"/>
    </source>
</evidence>
<dbReference type="Proteomes" id="UP000000935">
    <property type="component" value="Plasmid pBM500"/>
</dbReference>
<protein>
    <submittedName>
        <fullName evidence="1">Uncharacterized protein</fullName>
    </submittedName>
</protein>
<proteinExistence type="predicted"/>
<gene>
    <name evidence="1" type="ordered locus">BMQ_pBM50029</name>
</gene>
<dbReference type="KEGG" id="bmq:BMQ_pBM50029"/>
<dbReference type="HOGENOM" id="CLU_3180238_0_0_9"/>
<dbReference type="EMBL" id="CP001988">
    <property type="protein sequence ID" value="ADE72368.1"/>
    <property type="molecule type" value="Genomic_DNA"/>
</dbReference>
<keyword evidence="1" id="KW-0614">Plasmid</keyword>
<keyword evidence="2" id="KW-1185">Reference proteome</keyword>
<evidence type="ECO:0000313" key="1">
    <source>
        <dbReference type="EMBL" id="ADE72368.1"/>
    </source>
</evidence>
<sequence length="46" mass="5578">MGSLLKEVKNMYIHKNEVYFKFYLNVCFETYKKGKSILILFQINLK</sequence>
<dbReference type="AlphaFoldDB" id="D5E3J3"/>